<gene>
    <name evidence="2" type="ORF">MPH_08502</name>
</gene>
<evidence type="ECO:0000313" key="3">
    <source>
        <dbReference type="Proteomes" id="UP000007129"/>
    </source>
</evidence>
<feature type="signal peptide" evidence="1">
    <location>
        <begin position="1"/>
        <end position="20"/>
    </location>
</feature>
<sequence length="265" mass="28461">MLTFAYLLPLSLLFAQPTPASPLINDGGSAFSPLENTDLRPLNRLTKRQGNSPYYTPNYQFICLQNGSPSTAGRSQCAGPYNYVVACDGNSAPGTTKSNNNNNNYYYGNSPQPPPKCPDNYFCEDADARGTARMNDPSTSARCLKQMYAGTVKCPGASYDRPGQQTGDAYCLGGRGKSFHARVDTKGTLGKTGMSLGFVFSTDGGANWYPFGEGKLVSGLSESESLQVSFDAPKLGQYVCFKPQLQTTADAFEADVKVLIAYTSV</sequence>
<reference evidence="2 3" key="1">
    <citation type="journal article" date="2012" name="BMC Genomics">
        <title>Tools to kill: Genome of one of the most destructive plant pathogenic fungi Macrophomina phaseolina.</title>
        <authorList>
            <person name="Islam M.S."/>
            <person name="Haque M.S."/>
            <person name="Islam M.M."/>
            <person name="Emdad E.M."/>
            <person name="Halim A."/>
            <person name="Hossen Q.M.M."/>
            <person name="Hossain M.Z."/>
            <person name="Ahmed B."/>
            <person name="Rahim S."/>
            <person name="Rahman M.S."/>
            <person name="Alam M.M."/>
            <person name="Hou S."/>
            <person name="Wan X."/>
            <person name="Saito J.A."/>
            <person name="Alam M."/>
        </authorList>
    </citation>
    <scope>NUCLEOTIDE SEQUENCE [LARGE SCALE GENOMIC DNA]</scope>
    <source>
        <strain evidence="2 3">MS6</strain>
    </source>
</reference>
<evidence type="ECO:0000313" key="2">
    <source>
        <dbReference type="EMBL" id="EKG14322.1"/>
    </source>
</evidence>
<feature type="chain" id="PRO_5003864134" evidence="1">
    <location>
        <begin position="21"/>
        <end position="265"/>
    </location>
</feature>
<dbReference type="EMBL" id="AHHD01000359">
    <property type="protein sequence ID" value="EKG14322.1"/>
    <property type="molecule type" value="Genomic_DNA"/>
</dbReference>
<accession>K2RND6</accession>
<dbReference type="Proteomes" id="UP000007129">
    <property type="component" value="Unassembled WGS sequence"/>
</dbReference>
<organism evidence="2 3">
    <name type="scientific">Macrophomina phaseolina (strain MS6)</name>
    <name type="common">Charcoal rot fungus</name>
    <dbReference type="NCBI Taxonomy" id="1126212"/>
    <lineage>
        <taxon>Eukaryota</taxon>
        <taxon>Fungi</taxon>
        <taxon>Dikarya</taxon>
        <taxon>Ascomycota</taxon>
        <taxon>Pezizomycotina</taxon>
        <taxon>Dothideomycetes</taxon>
        <taxon>Dothideomycetes incertae sedis</taxon>
        <taxon>Botryosphaeriales</taxon>
        <taxon>Botryosphaeriaceae</taxon>
        <taxon>Macrophomina</taxon>
    </lineage>
</organism>
<dbReference type="HOGENOM" id="CLU_1049988_0_0_1"/>
<protein>
    <submittedName>
        <fullName evidence="2">Uncharacterized protein</fullName>
    </submittedName>
</protein>
<dbReference type="VEuPathDB" id="FungiDB:MPH_08502"/>
<dbReference type="InParanoid" id="K2RND6"/>
<keyword evidence="1" id="KW-0732">Signal</keyword>
<proteinExistence type="predicted"/>
<comment type="caution">
    <text evidence="2">The sequence shown here is derived from an EMBL/GenBank/DDBJ whole genome shotgun (WGS) entry which is preliminary data.</text>
</comment>
<dbReference type="AlphaFoldDB" id="K2RND6"/>
<name>K2RND6_MACPH</name>
<evidence type="ECO:0000256" key="1">
    <source>
        <dbReference type="SAM" id="SignalP"/>
    </source>
</evidence>